<dbReference type="InterPro" id="IPR000477">
    <property type="entry name" value="RT_dom"/>
</dbReference>
<sequence>MGSVVGESQFAFIPSQQILDCSLVANEVLDHARRSGHKAIVFKIDFQKAYDTVSWDFFILVLHACGFSETWCDWIKKCVSTASISILVNGSPTEAFNITRGLRQECSLSPLLFNIVGEALNLMLPKAVSRGIFNGINVGNRDQHLEISHLQFADDLLIFCNGEEIQARNVKRVLRVFELCSGLKLNLRKSRMFGINIQEEDLNSWARKIGCRVDNFPTEYLGLPLGATRNSAHLWDPVIKNFSVKLGGWKSKFLSLGGRITLIKSILNSLPVYFISLFKMPVAIYKKFNGLISKFL</sequence>
<name>A0A9W7H1A7_HIBTR</name>
<dbReference type="CDD" id="cd01650">
    <property type="entry name" value="RT_nLTR_like"/>
    <property type="match status" value="1"/>
</dbReference>
<feature type="domain" description="Reverse transcriptase" evidence="1">
    <location>
        <begin position="1"/>
        <end position="225"/>
    </location>
</feature>
<evidence type="ECO:0000313" key="2">
    <source>
        <dbReference type="EMBL" id="GMI69299.1"/>
    </source>
</evidence>
<dbReference type="PANTHER" id="PTHR33116:SF75">
    <property type="entry name" value="RIBONUCLEASE H PROTEIN"/>
    <property type="match status" value="1"/>
</dbReference>
<dbReference type="PANTHER" id="PTHR33116">
    <property type="entry name" value="REVERSE TRANSCRIPTASE ZINC-BINDING DOMAIN-CONTAINING PROTEIN-RELATED-RELATED"/>
    <property type="match status" value="1"/>
</dbReference>
<dbReference type="AlphaFoldDB" id="A0A9W7H1A7"/>
<gene>
    <name evidence="2" type="ORF">HRI_000599200</name>
</gene>
<dbReference type="Proteomes" id="UP001165190">
    <property type="component" value="Unassembled WGS sequence"/>
</dbReference>
<reference evidence="2" key="1">
    <citation type="submission" date="2023-05" db="EMBL/GenBank/DDBJ databases">
        <title>Genome and transcriptome analyses reveal genes involved in the formation of fine ridges on petal epidermal cells in Hibiscus trionum.</title>
        <authorList>
            <person name="Koshimizu S."/>
            <person name="Masuda S."/>
            <person name="Ishii T."/>
            <person name="Shirasu K."/>
            <person name="Hoshino A."/>
            <person name="Arita M."/>
        </authorList>
    </citation>
    <scope>NUCLEOTIDE SEQUENCE</scope>
    <source>
        <strain evidence="2">Hamamatsu line</strain>
    </source>
</reference>
<organism evidence="2 3">
    <name type="scientific">Hibiscus trionum</name>
    <name type="common">Flower of an hour</name>
    <dbReference type="NCBI Taxonomy" id="183268"/>
    <lineage>
        <taxon>Eukaryota</taxon>
        <taxon>Viridiplantae</taxon>
        <taxon>Streptophyta</taxon>
        <taxon>Embryophyta</taxon>
        <taxon>Tracheophyta</taxon>
        <taxon>Spermatophyta</taxon>
        <taxon>Magnoliopsida</taxon>
        <taxon>eudicotyledons</taxon>
        <taxon>Gunneridae</taxon>
        <taxon>Pentapetalae</taxon>
        <taxon>rosids</taxon>
        <taxon>malvids</taxon>
        <taxon>Malvales</taxon>
        <taxon>Malvaceae</taxon>
        <taxon>Malvoideae</taxon>
        <taxon>Hibiscus</taxon>
    </lineage>
</organism>
<keyword evidence="3" id="KW-1185">Reference proteome</keyword>
<dbReference type="OrthoDB" id="1932527at2759"/>
<evidence type="ECO:0000313" key="3">
    <source>
        <dbReference type="Proteomes" id="UP001165190"/>
    </source>
</evidence>
<dbReference type="EMBL" id="BSYR01000006">
    <property type="protein sequence ID" value="GMI69299.1"/>
    <property type="molecule type" value="Genomic_DNA"/>
</dbReference>
<proteinExistence type="predicted"/>
<dbReference type="Pfam" id="PF00078">
    <property type="entry name" value="RVT_1"/>
    <property type="match status" value="1"/>
</dbReference>
<protein>
    <recommendedName>
        <fullName evidence="1">Reverse transcriptase domain-containing protein</fullName>
    </recommendedName>
</protein>
<evidence type="ECO:0000259" key="1">
    <source>
        <dbReference type="PROSITE" id="PS50878"/>
    </source>
</evidence>
<dbReference type="PROSITE" id="PS50878">
    <property type="entry name" value="RT_POL"/>
    <property type="match status" value="1"/>
</dbReference>
<accession>A0A9W7H1A7</accession>
<comment type="caution">
    <text evidence="2">The sequence shown here is derived from an EMBL/GenBank/DDBJ whole genome shotgun (WGS) entry which is preliminary data.</text>
</comment>